<evidence type="ECO:0000256" key="1">
    <source>
        <dbReference type="SAM" id="MobiDB-lite"/>
    </source>
</evidence>
<organism evidence="2 3">
    <name type="scientific">Trifolium medium</name>
    <dbReference type="NCBI Taxonomy" id="97028"/>
    <lineage>
        <taxon>Eukaryota</taxon>
        <taxon>Viridiplantae</taxon>
        <taxon>Streptophyta</taxon>
        <taxon>Embryophyta</taxon>
        <taxon>Tracheophyta</taxon>
        <taxon>Spermatophyta</taxon>
        <taxon>Magnoliopsida</taxon>
        <taxon>eudicotyledons</taxon>
        <taxon>Gunneridae</taxon>
        <taxon>Pentapetalae</taxon>
        <taxon>rosids</taxon>
        <taxon>fabids</taxon>
        <taxon>Fabales</taxon>
        <taxon>Fabaceae</taxon>
        <taxon>Papilionoideae</taxon>
        <taxon>50 kb inversion clade</taxon>
        <taxon>NPAAA clade</taxon>
        <taxon>Hologalegina</taxon>
        <taxon>IRL clade</taxon>
        <taxon>Trifolieae</taxon>
        <taxon>Trifolium</taxon>
    </lineage>
</organism>
<reference evidence="2 3" key="1">
    <citation type="journal article" date="2018" name="Front. Plant Sci.">
        <title>Red Clover (Trifolium pratense) and Zigzag Clover (T. medium) - A Picture of Genomic Similarities and Differences.</title>
        <authorList>
            <person name="Dluhosova J."/>
            <person name="Istvanek J."/>
            <person name="Nedelnik J."/>
            <person name="Repkova J."/>
        </authorList>
    </citation>
    <scope>NUCLEOTIDE SEQUENCE [LARGE SCALE GENOMIC DNA]</scope>
    <source>
        <strain evidence="3">cv. 10/8</strain>
        <tissue evidence="2">Leaf</tissue>
    </source>
</reference>
<evidence type="ECO:0000313" key="3">
    <source>
        <dbReference type="Proteomes" id="UP000265520"/>
    </source>
</evidence>
<dbReference type="Proteomes" id="UP000265520">
    <property type="component" value="Unassembled WGS sequence"/>
</dbReference>
<dbReference type="AlphaFoldDB" id="A0A392TW69"/>
<dbReference type="EMBL" id="LXQA010654339">
    <property type="protein sequence ID" value="MCI64366.1"/>
    <property type="molecule type" value="Genomic_DNA"/>
</dbReference>
<feature type="compositionally biased region" description="Polar residues" evidence="1">
    <location>
        <begin position="17"/>
        <end position="38"/>
    </location>
</feature>
<proteinExistence type="predicted"/>
<accession>A0A392TW69</accession>
<sequence length="74" mass="8328">WKDEDKAPKISRRQRKSQTAQTTDTVAEASGTTINTRTRSCRMVSPPPILTTLNPPTQGRRTRTTPPTTHQKQI</sequence>
<protein>
    <submittedName>
        <fullName evidence="2">Uncharacterized protein</fullName>
    </submittedName>
</protein>
<keyword evidence="3" id="KW-1185">Reference proteome</keyword>
<feature type="compositionally biased region" description="Low complexity" evidence="1">
    <location>
        <begin position="50"/>
        <end position="74"/>
    </location>
</feature>
<comment type="caution">
    <text evidence="2">The sequence shown here is derived from an EMBL/GenBank/DDBJ whole genome shotgun (WGS) entry which is preliminary data.</text>
</comment>
<evidence type="ECO:0000313" key="2">
    <source>
        <dbReference type="EMBL" id="MCI64366.1"/>
    </source>
</evidence>
<feature type="non-terminal residue" evidence="2">
    <location>
        <position position="1"/>
    </location>
</feature>
<feature type="region of interest" description="Disordered" evidence="1">
    <location>
        <begin position="1"/>
        <end position="74"/>
    </location>
</feature>
<name>A0A392TW69_9FABA</name>